<dbReference type="InterPro" id="IPR001129">
    <property type="entry name" value="Membr-assoc_MAPEG"/>
</dbReference>
<dbReference type="PANTHER" id="PTHR35371">
    <property type="entry name" value="INNER MEMBRANE PROTEIN"/>
    <property type="match status" value="1"/>
</dbReference>
<comment type="caution">
    <text evidence="6">The sequence shown here is derived from an EMBL/GenBank/DDBJ whole genome shotgun (WGS) entry which is preliminary data.</text>
</comment>
<organism evidence="6 7">
    <name type="scientific">Shewanella xiamenensis</name>
    <dbReference type="NCBI Taxonomy" id="332186"/>
    <lineage>
        <taxon>Bacteria</taxon>
        <taxon>Pseudomonadati</taxon>
        <taxon>Pseudomonadota</taxon>
        <taxon>Gammaproteobacteria</taxon>
        <taxon>Alteromonadales</taxon>
        <taxon>Shewanellaceae</taxon>
        <taxon>Shewanella</taxon>
    </lineage>
</organism>
<reference evidence="6" key="1">
    <citation type="submission" date="2023-05" db="EMBL/GenBank/DDBJ databases">
        <title>Colonisation of extended spectrum b-lactamase- and carbapenemase-producing bacteria on hospital surfaces from low- and middle-income countries.</title>
        <authorList>
            <person name="Nieto-Rosado M."/>
            <person name="Sands K."/>
            <person name="Iregbu K."/>
            <person name="Zahra R."/>
            <person name="Mazarati J.B."/>
            <person name="Mehtar S."/>
            <person name="Barnards-Group B."/>
            <person name="Walsh T.R."/>
        </authorList>
    </citation>
    <scope>NUCLEOTIDE SEQUENCE</scope>
    <source>
        <strain evidence="6">PP-E493</strain>
    </source>
</reference>
<dbReference type="EMBL" id="JASGOQ010000001">
    <property type="protein sequence ID" value="MDV5389002.1"/>
    <property type="molecule type" value="Genomic_DNA"/>
</dbReference>
<dbReference type="Gene3D" id="1.20.120.550">
    <property type="entry name" value="Membrane associated eicosanoid/glutathione metabolism-like domain"/>
    <property type="match status" value="1"/>
</dbReference>
<accession>A0A073KLR6</accession>
<evidence type="ECO:0000313" key="7">
    <source>
        <dbReference type="Proteomes" id="UP001187859"/>
    </source>
</evidence>
<evidence type="ECO:0000256" key="1">
    <source>
        <dbReference type="ARBA" id="ARBA00004370"/>
    </source>
</evidence>
<dbReference type="InterPro" id="IPR023352">
    <property type="entry name" value="MAPEG-like_dom_sf"/>
</dbReference>
<sequence>MNTLLTCLFIAMLLPYLAKGPVAWAMAKAGGYDNHHPRSQQAQLTGFGARALAGHQNAFESLLIFGLAVLTVIATGKVTPTAEWLAIVHIVARFAYQILYLLNKGTLRSLSWFVAIFSAFGIFFQAF</sequence>
<proteinExistence type="predicted"/>
<dbReference type="RefSeq" id="WP_011073500.1">
    <property type="nucleotide sequence ID" value="NZ_BLRE01000008.1"/>
</dbReference>
<dbReference type="OrthoDB" id="513661at2"/>
<dbReference type="Proteomes" id="UP001187859">
    <property type="component" value="Unassembled WGS sequence"/>
</dbReference>
<evidence type="ECO:0000256" key="5">
    <source>
        <dbReference type="SAM" id="Phobius"/>
    </source>
</evidence>
<dbReference type="AlphaFoldDB" id="A0A073KLR6"/>
<feature type="transmembrane region" description="Helical" evidence="5">
    <location>
        <begin position="109"/>
        <end position="126"/>
    </location>
</feature>
<evidence type="ECO:0000256" key="2">
    <source>
        <dbReference type="ARBA" id="ARBA00022692"/>
    </source>
</evidence>
<keyword evidence="2 5" id="KW-0812">Transmembrane</keyword>
<evidence type="ECO:0000313" key="6">
    <source>
        <dbReference type="EMBL" id="MDV5389002.1"/>
    </source>
</evidence>
<dbReference type="GO" id="GO:0016020">
    <property type="term" value="C:membrane"/>
    <property type="evidence" value="ECO:0007669"/>
    <property type="project" value="UniProtKB-SubCell"/>
</dbReference>
<protein>
    <submittedName>
        <fullName evidence="6">MAPEG family protein</fullName>
    </submittedName>
</protein>
<evidence type="ECO:0000256" key="4">
    <source>
        <dbReference type="ARBA" id="ARBA00023136"/>
    </source>
</evidence>
<keyword evidence="3 5" id="KW-1133">Transmembrane helix</keyword>
<dbReference type="PANTHER" id="PTHR35371:SF1">
    <property type="entry name" value="BLR7753 PROTEIN"/>
    <property type="match status" value="1"/>
</dbReference>
<dbReference type="Pfam" id="PF01124">
    <property type="entry name" value="MAPEG"/>
    <property type="match status" value="1"/>
</dbReference>
<comment type="subcellular location">
    <subcellularLocation>
        <location evidence="1">Membrane</location>
    </subcellularLocation>
</comment>
<keyword evidence="4 5" id="KW-0472">Membrane</keyword>
<gene>
    <name evidence="6" type="ORF">QM089_01650</name>
</gene>
<evidence type="ECO:0000256" key="3">
    <source>
        <dbReference type="ARBA" id="ARBA00022989"/>
    </source>
</evidence>
<name>A0A073KLR6_9GAMM</name>
<dbReference type="SUPFAM" id="SSF161084">
    <property type="entry name" value="MAPEG domain-like"/>
    <property type="match status" value="1"/>
</dbReference>